<accession>A0A2P8CSU6</accession>
<proteinExistence type="predicted"/>
<organism evidence="1 2">
    <name type="scientific">Murinocardiopsis flavida</name>
    <dbReference type="NCBI Taxonomy" id="645275"/>
    <lineage>
        <taxon>Bacteria</taxon>
        <taxon>Bacillati</taxon>
        <taxon>Actinomycetota</taxon>
        <taxon>Actinomycetes</taxon>
        <taxon>Streptosporangiales</taxon>
        <taxon>Nocardiopsidaceae</taxon>
        <taxon>Murinocardiopsis</taxon>
    </lineage>
</organism>
<reference evidence="1 2" key="1">
    <citation type="submission" date="2018-03" db="EMBL/GenBank/DDBJ databases">
        <title>Genomic Encyclopedia of Archaeal and Bacterial Type Strains, Phase II (KMG-II): from individual species to whole genera.</title>
        <authorList>
            <person name="Goeker M."/>
        </authorList>
    </citation>
    <scope>NUCLEOTIDE SEQUENCE [LARGE SCALE GENOMIC DNA]</scope>
    <source>
        <strain evidence="1 2">DSM 45312</strain>
    </source>
</reference>
<name>A0A2P8CSU6_9ACTN</name>
<dbReference type="AlphaFoldDB" id="A0A2P8CSU6"/>
<dbReference type="Proteomes" id="UP000240542">
    <property type="component" value="Unassembled WGS sequence"/>
</dbReference>
<dbReference type="EMBL" id="PYGA01000030">
    <property type="protein sequence ID" value="PSK88041.1"/>
    <property type="molecule type" value="Genomic_DNA"/>
</dbReference>
<evidence type="ECO:0000313" key="2">
    <source>
        <dbReference type="Proteomes" id="UP000240542"/>
    </source>
</evidence>
<gene>
    <name evidence="1" type="ORF">CLV63_1303</name>
</gene>
<dbReference type="RefSeq" id="WP_106586447.1">
    <property type="nucleotide sequence ID" value="NZ_PYGA01000030.1"/>
</dbReference>
<protein>
    <submittedName>
        <fullName evidence="1">Uncharacterized protein</fullName>
    </submittedName>
</protein>
<evidence type="ECO:0000313" key="1">
    <source>
        <dbReference type="EMBL" id="PSK88041.1"/>
    </source>
</evidence>
<comment type="caution">
    <text evidence="1">The sequence shown here is derived from an EMBL/GenBank/DDBJ whole genome shotgun (WGS) entry which is preliminary data.</text>
</comment>
<keyword evidence="2" id="KW-1185">Reference proteome</keyword>
<dbReference type="OrthoDB" id="4244407at2"/>
<sequence>MTVQQEFRAVLESGSRDALLRALGHRLGISAREIFAEQAPDALSQARACNEMMIALWAQTDTARRAGVAGYPDAEFLAILRSKADTGGARVHLRRAVEGALAVTRGPADEGEAPRPEEP</sequence>